<dbReference type="GO" id="GO:1990904">
    <property type="term" value="C:ribonucleoprotein complex"/>
    <property type="evidence" value="ECO:0007669"/>
    <property type="project" value="UniProtKB-KW"/>
</dbReference>
<proteinExistence type="inferred from homology"/>
<keyword evidence="3 6" id="KW-0694">RNA-binding</keyword>
<dbReference type="NCBIfam" id="TIGR00061">
    <property type="entry name" value="L21"/>
    <property type="match status" value="1"/>
</dbReference>
<evidence type="ECO:0000256" key="1">
    <source>
        <dbReference type="ARBA" id="ARBA00008563"/>
    </source>
</evidence>
<comment type="function">
    <text evidence="6 7">This protein binds to 23S rRNA in the presence of protein L20.</text>
</comment>
<evidence type="ECO:0000256" key="4">
    <source>
        <dbReference type="ARBA" id="ARBA00022980"/>
    </source>
</evidence>
<keyword evidence="5 6" id="KW-0687">Ribonucleoprotein</keyword>
<dbReference type="AlphaFoldDB" id="A0A841GW91"/>
<dbReference type="HAMAP" id="MF_01363">
    <property type="entry name" value="Ribosomal_bL21"/>
    <property type="match status" value="1"/>
</dbReference>
<evidence type="ECO:0000256" key="6">
    <source>
        <dbReference type="HAMAP-Rule" id="MF_01363"/>
    </source>
</evidence>
<dbReference type="InterPro" id="IPR028909">
    <property type="entry name" value="bL21-like"/>
</dbReference>
<gene>
    <name evidence="6" type="primary">rplU</name>
    <name evidence="8" type="ORF">HNQ61_001621</name>
</gene>
<dbReference type="InterPro" id="IPR018258">
    <property type="entry name" value="Ribosomal_bL21_CS"/>
</dbReference>
<comment type="caution">
    <text evidence="8">The sequence shown here is derived from an EMBL/GenBank/DDBJ whole genome shotgun (WGS) entry which is preliminary data.</text>
</comment>
<comment type="subunit">
    <text evidence="6">Part of the 50S ribosomal subunit. Contacts protein L20.</text>
</comment>
<evidence type="ECO:0000313" key="9">
    <source>
        <dbReference type="Proteomes" id="UP000582837"/>
    </source>
</evidence>
<evidence type="ECO:0000256" key="3">
    <source>
        <dbReference type="ARBA" id="ARBA00022884"/>
    </source>
</evidence>
<dbReference type="InterPro" id="IPR036164">
    <property type="entry name" value="bL21-like_sf"/>
</dbReference>
<evidence type="ECO:0000313" key="8">
    <source>
        <dbReference type="EMBL" id="MBB6070004.1"/>
    </source>
</evidence>
<sequence>MYAIIRTGGKQFRAEPGKTLRIPSIGNEPGETLRFEDVLLGADGDSVKIGAPAVSGASVTAEVVRHGKGEKIIIFKHKRRKNYRRKQGHRQKFTEVRVNEINLG</sequence>
<accession>A0A841GW91</accession>
<evidence type="ECO:0000256" key="5">
    <source>
        <dbReference type="ARBA" id="ARBA00023274"/>
    </source>
</evidence>
<dbReference type="Proteomes" id="UP000582837">
    <property type="component" value="Unassembled WGS sequence"/>
</dbReference>
<reference evidence="8 9" key="1">
    <citation type="submission" date="2020-08" db="EMBL/GenBank/DDBJ databases">
        <title>Genomic Encyclopedia of Type Strains, Phase IV (KMG-IV): sequencing the most valuable type-strain genomes for metagenomic binning, comparative biology and taxonomic classification.</title>
        <authorList>
            <person name="Goeker M."/>
        </authorList>
    </citation>
    <scope>NUCLEOTIDE SEQUENCE [LARGE SCALE GENOMIC DNA]</scope>
    <source>
        <strain evidence="8 9">DSM 29007</strain>
    </source>
</reference>
<organism evidence="8 9">
    <name type="scientific">Longimicrobium terrae</name>
    <dbReference type="NCBI Taxonomy" id="1639882"/>
    <lineage>
        <taxon>Bacteria</taxon>
        <taxon>Pseudomonadati</taxon>
        <taxon>Gemmatimonadota</taxon>
        <taxon>Longimicrobiia</taxon>
        <taxon>Longimicrobiales</taxon>
        <taxon>Longimicrobiaceae</taxon>
        <taxon>Longimicrobium</taxon>
    </lineage>
</organism>
<dbReference type="Pfam" id="PF00829">
    <property type="entry name" value="Ribosomal_L21p"/>
    <property type="match status" value="1"/>
</dbReference>
<dbReference type="GO" id="GO:0003735">
    <property type="term" value="F:structural constituent of ribosome"/>
    <property type="evidence" value="ECO:0007669"/>
    <property type="project" value="InterPro"/>
</dbReference>
<dbReference type="PROSITE" id="PS01169">
    <property type="entry name" value="RIBOSOMAL_L21"/>
    <property type="match status" value="1"/>
</dbReference>
<evidence type="ECO:0000256" key="7">
    <source>
        <dbReference type="RuleBase" id="RU000562"/>
    </source>
</evidence>
<dbReference type="GO" id="GO:0019843">
    <property type="term" value="F:rRNA binding"/>
    <property type="evidence" value="ECO:0007669"/>
    <property type="project" value="UniProtKB-UniRule"/>
</dbReference>
<keyword evidence="4 6" id="KW-0689">Ribosomal protein</keyword>
<evidence type="ECO:0000256" key="2">
    <source>
        <dbReference type="ARBA" id="ARBA00022730"/>
    </source>
</evidence>
<dbReference type="GO" id="GO:0006412">
    <property type="term" value="P:translation"/>
    <property type="evidence" value="ECO:0007669"/>
    <property type="project" value="UniProtKB-UniRule"/>
</dbReference>
<dbReference type="GO" id="GO:0005737">
    <property type="term" value="C:cytoplasm"/>
    <property type="evidence" value="ECO:0007669"/>
    <property type="project" value="UniProtKB-ARBA"/>
</dbReference>
<dbReference type="PANTHER" id="PTHR21349">
    <property type="entry name" value="50S RIBOSOMAL PROTEIN L21"/>
    <property type="match status" value="1"/>
</dbReference>
<protein>
    <recommendedName>
        <fullName evidence="6">Large ribosomal subunit protein bL21</fullName>
    </recommendedName>
</protein>
<comment type="similarity">
    <text evidence="1 6 7">Belongs to the bacterial ribosomal protein bL21 family.</text>
</comment>
<dbReference type="RefSeq" id="WP_170039691.1">
    <property type="nucleotide sequence ID" value="NZ_JABDTL010000002.1"/>
</dbReference>
<name>A0A841GW91_9BACT</name>
<dbReference type="EMBL" id="JACHIA010000003">
    <property type="protein sequence ID" value="MBB6070004.1"/>
    <property type="molecule type" value="Genomic_DNA"/>
</dbReference>
<dbReference type="SUPFAM" id="SSF141091">
    <property type="entry name" value="L21p-like"/>
    <property type="match status" value="1"/>
</dbReference>
<dbReference type="GO" id="GO:0005840">
    <property type="term" value="C:ribosome"/>
    <property type="evidence" value="ECO:0007669"/>
    <property type="project" value="UniProtKB-KW"/>
</dbReference>
<keyword evidence="2 6" id="KW-0699">rRNA-binding</keyword>
<dbReference type="InterPro" id="IPR001787">
    <property type="entry name" value="Ribosomal_bL21"/>
</dbReference>
<dbReference type="PANTHER" id="PTHR21349:SF0">
    <property type="entry name" value="LARGE RIBOSOMAL SUBUNIT PROTEIN BL21M"/>
    <property type="match status" value="1"/>
</dbReference>
<keyword evidence="9" id="KW-1185">Reference proteome</keyword>